<protein>
    <submittedName>
        <fullName evidence="1">Uncharacterized protein</fullName>
    </submittedName>
</protein>
<evidence type="ECO:0000313" key="2">
    <source>
        <dbReference type="Proteomes" id="UP000464283"/>
    </source>
</evidence>
<name>A0A6P1LK44_MALIO</name>
<dbReference type="EMBL" id="CP033512">
    <property type="protein sequence ID" value="QHG89293.1"/>
    <property type="molecule type" value="Genomic_DNA"/>
</dbReference>
<dbReference type="AlphaFoldDB" id="A0A6P1LK44"/>
<proteinExistence type="predicted"/>
<evidence type="ECO:0000313" key="1">
    <source>
        <dbReference type="EMBL" id="QHG89293.1"/>
    </source>
</evidence>
<dbReference type="KEGG" id="miw:EER00_00010"/>
<organism evidence="1 2">
    <name type="scientific">Malacoplasma iowae 695</name>
    <dbReference type="NCBI Taxonomy" id="1048830"/>
    <lineage>
        <taxon>Bacteria</taxon>
        <taxon>Bacillati</taxon>
        <taxon>Mycoplasmatota</taxon>
        <taxon>Mycoplasmoidales</taxon>
        <taxon>Mycoplasmoidaceae</taxon>
        <taxon>Malacoplasma</taxon>
    </lineage>
</organism>
<dbReference type="RefSeq" id="WP_159402879.1">
    <property type="nucleotide sequence ID" value="NZ_CP033512.2"/>
</dbReference>
<gene>
    <name evidence="1" type="ORF">EER00_00010</name>
</gene>
<dbReference type="Proteomes" id="UP000464283">
    <property type="component" value="Chromosome"/>
</dbReference>
<accession>A0A6P1LK44</accession>
<reference evidence="2" key="1">
    <citation type="submission" date="2018-11" db="EMBL/GenBank/DDBJ databases">
        <title>The first complete genome sequence of Mycoplasma iowae strain 695.</title>
        <authorList>
            <person name="Ghanem M."/>
            <person name="El-Gazzar M."/>
        </authorList>
    </citation>
    <scope>NUCLEOTIDE SEQUENCE [LARGE SCALE GENOMIC DNA]</scope>
    <source>
        <strain evidence="2">695</strain>
    </source>
</reference>
<sequence length="133" mass="15852">MSLIDRGETWSSIYKININHGEAKHYFDVKLNIVSIDKLNNHKYIFKVVYNPFKKIINDIRSPEKEKINFINNENNDYYIINKSPIAINGLGYTNDKYVHFILYSKKDDNYKCLNKKNNFVLTIQFTITKFFL</sequence>